<reference evidence="3" key="1">
    <citation type="journal article" date="2021" name="Mol. Plant Microbe Interact.">
        <title>Complete Genome Sequence of the Plant-Pathogenic Fungus Colletotrichum lupini.</title>
        <authorList>
            <person name="Baroncelli R."/>
            <person name="Pensec F."/>
            <person name="Da Lio D."/>
            <person name="Boufleur T."/>
            <person name="Vicente I."/>
            <person name="Sarrocco S."/>
            <person name="Picot A."/>
            <person name="Baraldi E."/>
            <person name="Sukno S."/>
            <person name="Thon M."/>
            <person name="Le Floch G."/>
        </authorList>
    </citation>
    <scope>NUCLEOTIDE SEQUENCE</scope>
    <source>
        <strain evidence="3">IMI 504893</strain>
    </source>
</reference>
<dbReference type="RefSeq" id="XP_049144279.1">
    <property type="nucleotide sequence ID" value="XM_049287136.1"/>
</dbReference>
<sequence length="586" mass="64095">MPTDVTPKDMSVVTLLLFFFDSRTRRLVSPHLALALALAKACPGPGALCSRHRDSKPTATQPMGPNVSEQCCVWVGPTHGCVDRVVRSPGPVQFRRAEEWESISATAVREKRRQGHLTGAIVVDFDVHAVSQTLLEMLFRPGWGMAHQGPSGPSMRRRSVRGRHIRQCMLLLVAFPALLASLALETDCLLVGTAGWLAYAASVFVLLSLYDNTESPGKTYHHSTTIDRDRVTCFKIGLPLMLIAGKSEERLARYTTGYLSRTGGQLGVFGVAGSGWERQKGAKSTGAPSGHQLDTRACQEIPGSASQRSLNRQPDALGRSKRFRQRGNRGAMAQRALRPNLPNPGMRVATSTLTGVPACCPSPSPSKSLGKSPIHLDPARRDFWRVSVAMPWDCRCMLIAVRWMQPVLEAGIKLQNDPRMPNALARSDDALEQGERRDRKQKSWCLEVGVRRCKIGSDCLLDNGEIGERQFSTVGWFVRTPVRDDIGRTNATQRNSCPTRDLQNKEFAWDNLLIFPLLSRLLHPATSSKHISSAAVTNLGRVKAKGGHTVDQRAATLRDAAAAAAALATRVTVQTLAAARQTAITR</sequence>
<organism evidence="3 4">
    <name type="scientific">Colletotrichum lupini</name>
    <dbReference type="NCBI Taxonomy" id="145971"/>
    <lineage>
        <taxon>Eukaryota</taxon>
        <taxon>Fungi</taxon>
        <taxon>Dikarya</taxon>
        <taxon>Ascomycota</taxon>
        <taxon>Pezizomycotina</taxon>
        <taxon>Sordariomycetes</taxon>
        <taxon>Hypocreomycetidae</taxon>
        <taxon>Glomerellales</taxon>
        <taxon>Glomerellaceae</taxon>
        <taxon>Colletotrichum</taxon>
        <taxon>Colletotrichum acutatum species complex</taxon>
    </lineage>
</organism>
<gene>
    <name evidence="3" type="ORF">CLUP02_08146</name>
</gene>
<feature type="transmembrane region" description="Helical" evidence="2">
    <location>
        <begin position="190"/>
        <end position="210"/>
    </location>
</feature>
<accession>A0A9Q8WGR7</accession>
<feature type="transmembrane region" description="Helical" evidence="2">
    <location>
        <begin position="165"/>
        <end position="184"/>
    </location>
</feature>
<dbReference type="GeneID" id="73342146"/>
<dbReference type="KEGG" id="clup:CLUP02_08146"/>
<evidence type="ECO:0000313" key="4">
    <source>
        <dbReference type="Proteomes" id="UP000830671"/>
    </source>
</evidence>
<proteinExistence type="predicted"/>
<evidence type="ECO:0000256" key="2">
    <source>
        <dbReference type="SAM" id="Phobius"/>
    </source>
</evidence>
<evidence type="ECO:0000313" key="3">
    <source>
        <dbReference type="EMBL" id="UQC82656.1"/>
    </source>
</evidence>
<keyword evidence="2" id="KW-0812">Transmembrane</keyword>
<evidence type="ECO:0000256" key="1">
    <source>
        <dbReference type="SAM" id="MobiDB-lite"/>
    </source>
</evidence>
<keyword evidence="4" id="KW-1185">Reference proteome</keyword>
<feature type="region of interest" description="Disordered" evidence="1">
    <location>
        <begin position="302"/>
        <end position="344"/>
    </location>
</feature>
<keyword evidence="2" id="KW-1133">Transmembrane helix</keyword>
<dbReference type="AlphaFoldDB" id="A0A9Q8WGR7"/>
<protein>
    <submittedName>
        <fullName evidence="3">Uncharacterized protein</fullName>
    </submittedName>
</protein>
<name>A0A9Q8WGR7_9PEZI</name>
<dbReference type="EMBL" id="CP019476">
    <property type="protein sequence ID" value="UQC82656.1"/>
    <property type="molecule type" value="Genomic_DNA"/>
</dbReference>
<keyword evidence="2" id="KW-0472">Membrane</keyword>
<dbReference type="Proteomes" id="UP000830671">
    <property type="component" value="Chromosome 4"/>
</dbReference>